<evidence type="ECO:0000256" key="7">
    <source>
        <dbReference type="ARBA" id="ARBA00022737"/>
    </source>
</evidence>
<name>A0A421EXL4_9STRA</name>
<dbReference type="EMBL" id="MAYM02001900">
    <property type="protein sequence ID" value="RLN06879.1"/>
    <property type="molecule type" value="Genomic_DNA"/>
</dbReference>
<evidence type="ECO:0000256" key="10">
    <source>
        <dbReference type="ARBA" id="ARBA00022840"/>
    </source>
</evidence>
<dbReference type="Proteomes" id="UP000285883">
    <property type="component" value="Unassembled WGS sequence"/>
</dbReference>
<dbReference type="InterPro" id="IPR006121">
    <property type="entry name" value="HMA_dom"/>
</dbReference>
<dbReference type="GO" id="GO:0043682">
    <property type="term" value="F:P-type divalent copper transporter activity"/>
    <property type="evidence" value="ECO:0007669"/>
    <property type="project" value="TreeGrafter"/>
</dbReference>
<evidence type="ECO:0000256" key="14">
    <source>
        <dbReference type="ARBA" id="ARBA00023008"/>
    </source>
</evidence>
<dbReference type="GO" id="GO:0005507">
    <property type="term" value="F:copper ion binding"/>
    <property type="evidence" value="ECO:0007669"/>
    <property type="project" value="InterPro"/>
</dbReference>
<dbReference type="PROSITE" id="PS50846">
    <property type="entry name" value="HMA_2"/>
    <property type="match status" value="2"/>
</dbReference>
<dbReference type="Gene3D" id="3.40.1110.10">
    <property type="entry name" value="Calcium-transporting ATPase, cytoplasmic domain N"/>
    <property type="match status" value="1"/>
</dbReference>
<dbReference type="Gene3D" id="3.30.70.100">
    <property type="match status" value="2"/>
</dbReference>
<dbReference type="InterPro" id="IPR001757">
    <property type="entry name" value="P_typ_ATPase"/>
</dbReference>
<dbReference type="Gene3D" id="3.40.50.1000">
    <property type="entry name" value="HAD superfamily/HAD-like"/>
    <property type="match status" value="1"/>
</dbReference>
<feature type="transmembrane region" description="Helical" evidence="18">
    <location>
        <begin position="428"/>
        <end position="450"/>
    </location>
</feature>
<dbReference type="EC" id="7.2.2.8" evidence="3"/>
<keyword evidence="5 18" id="KW-0812">Transmembrane</keyword>
<evidence type="ECO:0000313" key="22">
    <source>
        <dbReference type="EMBL" id="RLN06879.1"/>
    </source>
</evidence>
<dbReference type="InterPro" id="IPR006122">
    <property type="entry name" value="HMA_Cu_ion-bd"/>
</dbReference>
<dbReference type="GO" id="GO:0055070">
    <property type="term" value="P:copper ion homeostasis"/>
    <property type="evidence" value="ECO:0007669"/>
    <property type="project" value="TreeGrafter"/>
</dbReference>
<evidence type="ECO:0000256" key="5">
    <source>
        <dbReference type="ARBA" id="ARBA00022692"/>
    </source>
</evidence>
<feature type="domain" description="HMA" evidence="19">
    <location>
        <begin position="62"/>
        <end position="129"/>
    </location>
</feature>
<dbReference type="SUPFAM" id="SSF81653">
    <property type="entry name" value="Calcium ATPase, transduction domain A"/>
    <property type="match status" value="1"/>
</dbReference>
<protein>
    <recommendedName>
        <fullName evidence="3">P-type Cu(+) transporter</fullName>
        <ecNumber evidence="3">7.2.2.8</ecNumber>
    </recommendedName>
    <alternativeName>
        <fullName evidence="17">Protein HEAVY METAL ATPASE 5</fullName>
    </alternativeName>
</protein>
<feature type="transmembrane region" description="Helical" evidence="18">
    <location>
        <begin position="177"/>
        <end position="195"/>
    </location>
</feature>
<evidence type="ECO:0000256" key="4">
    <source>
        <dbReference type="ARBA" id="ARBA00022448"/>
    </source>
</evidence>
<reference evidence="22 23" key="2">
    <citation type="submission" date="2018-07" db="EMBL/GenBank/DDBJ databases">
        <title>Genome sequencing of oomycete isolates from Chile give support for New Zealand origin for Phytophthora kernoviae and make available the first Nothophytophthora sp. genome.</title>
        <authorList>
            <person name="Studholme D.J."/>
            <person name="Sanfuentes E."/>
            <person name="Panda P."/>
            <person name="Hill R."/>
            <person name="Sambles C."/>
            <person name="Grant M."/>
            <person name="Williams N.M."/>
            <person name="Mcdougal R.L."/>
        </authorList>
    </citation>
    <scope>NUCLEOTIDE SEQUENCE [LARGE SCALE GENOMIC DNA]</scope>
    <source>
        <strain evidence="22">Chile2</strain>
    </source>
</reference>
<keyword evidence="8 18" id="KW-0547">Nucleotide-binding</keyword>
<dbReference type="FunFam" id="3.40.50.1000:FF:000144">
    <property type="entry name" value="copper-transporting ATPase 1 isoform X2"/>
    <property type="match status" value="1"/>
</dbReference>
<evidence type="ECO:0000256" key="6">
    <source>
        <dbReference type="ARBA" id="ARBA00022723"/>
    </source>
</evidence>
<gene>
    <name evidence="22" type="ORF">BBI17_006305</name>
    <name evidence="20" type="ORF">JM16_006849</name>
    <name evidence="21" type="ORF">JM18_007041</name>
</gene>
<dbReference type="NCBIfam" id="TIGR00003">
    <property type="entry name" value="copper ion binding protein"/>
    <property type="match status" value="2"/>
</dbReference>
<dbReference type="InterPro" id="IPR023214">
    <property type="entry name" value="HAD_sf"/>
</dbReference>
<dbReference type="InterPro" id="IPR036412">
    <property type="entry name" value="HAD-like_sf"/>
</dbReference>
<dbReference type="EMBL" id="JPWU03000284">
    <property type="protein sequence ID" value="KAG2520556.1"/>
    <property type="molecule type" value="Genomic_DNA"/>
</dbReference>
<evidence type="ECO:0000313" key="21">
    <source>
        <dbReference type="EMBL" id="KAG2520556.1"/>
    </source>
</evidence>
<dbReference type="InterPro" id="IPR044492">
    <property type="entry name" value="P_typ_ATPase_HD_dom"/>
</dbReference>
<feature type="transmembrane region" description="Helical" evidence="18">
    <location>
        <begin position="788"/>
        <end position="812"/>
    </location>
</feature>
<dbReference type="FunFam" id="3.30.70.100:FF:000033">
    <property type="entry name" value="Copper-transporting ATPase HMA5"/>
    <property type="match status" value="1"/>
</dbReference>
<dbReference type="SFLD" id="SFLDS00003">
    <property type="entry name" value="Haloacid_Dehalogenase"/>
    <property type="match status" value="1"/>
</dbReference>
<feature type="transmembrane region" description="Helical" evidence="18">
    <location>
        <begin position="151"/>
        <end position="171"/>
    </location>
</feature>
<dbReference type="PRINTS" id="PR00943">
    <property type="entry name" value="CUATPASE"/>
</dbReference>
<accession>A0A421EXL4</accession>
<evidence type="ECO:0000256" key="8">
    <source>
        <dbReference type="ARBA" id="ARBA00022741"/>
    </source>
</evidence>
<dbReference type="GO" id="GO:0140581">
    <property type="term" value="F:P-type monovalent copper transporter activity"/>
    <property type="evidence" value="ECO:0007669"/>
    <property type="project" value="UniProtKB-EC"/>
</dbReference>
<dbReference type="InterPro" id="IPR023298">
    <property type="entry name" value="ATPase_P-typ_TM_dom_sf"/>
</dbReference>
<dbReference type="GO" id="GO:0016020">
    <property type="term" value="C:membrane"/>
    <property type="evidence" value="ECO:0007669"/>
    <property type="project" value="UniProtKB-SubCell"/>
</dbReference>
<dbReference type="FunFam" id="3.30.70.100:FF:000001">
    <property type="entry name" value="ATPase copper transporting beta"/>
    <property type="match status" value="1"/>
</dbReference>
<reference evidence="20" key="1">
    <citation type="journal article" date="2015" name="Genom Data">
        <title>Genome sequences of six Phytophthora species associated with forests in New Zealand.</title>
        <authorList>
            <person name="Studholme D.J."/>
            <person name="McDougal R.L."/>
            <person name="Sambles C."/>
            <person name="Hansen E."/>
            <person name="Hardy G."/>
            <person name="Grant M."/>
            <person name="Ganley R.J."/>
            <person name="Williams N.M."/>
        </authorList>
    </citation>
    <scope>NUCLEOTIDE SEQUENCE</scope>
    <source>
        <strain evidence="20">NZFS 2646</strain>
        <strain evidence="21">NZFS 3630</strain>
    </source>
</reference>
<proteinExistence type="inferred from homology"/>
<keyword evidence="12" id="KW-1278">Translocase</keyword>
<comment type="caution">
    <text evidence="22">The sequence shown here is derived from an EMBL/GenBank/DDBJ whole genome shotgun (WGS) entry which is preliminary data.</text>
</comment>
<evidence type="ECO:0000256" key="1">
    <source>
        <dbReference type="ARBA" id="ARBA00004127"/>
    </source>
</evidence>
<evidence type="ECO:0000256" key="13">
    <source>
        <dbReference type="ARBA" id="ARBA00022989"/>
    </source>
</evidence>
<dbReference type="CDD" id="cd00371">
    <property type="entry name" value="HMA"/>
    <property type="match status" value="2"/>
</dbReference>
<reference evidence="20" key="3">
    <citation type="submission" date="2020-06" db="EMBL/GenBank/DDBJ databases">
        <authorList>
            <person name="Studholme D.J."/>
        </authorList>
    </citation>
    <scope>NUCLEOTIDE SEQUENCE</scope>
    <source>
        <strain evidence="20">NZFS 2646</strain>
        <strain evidence="21">NZFS 3630</strain>
    </source>
</reference>
<dbReference type="PANTHER" id="PTHR43520:SF8">
    <property type="entry name" value="P-TYPE CU(+) TRANSPORTER"/>
    <property type="match status" value="1"/>
</dbReference>
<keyword evidence="9" id="KW-0187">Copper transport</keyword>
<dbReference type="InterPro" id="IPR059000">
    <property type="entry name" value="ATPase_P-type_domA"/>
</dbReference>
<feature type="domain" description="HMA" evidence="19">
    <location>
        <begin position="1"/>
        <end position="60"/>
    </location>
</feature>
<keyword evidence="7" id="KW-0677">Repeat</keyword>
<keyword evidence="10 18" id="KW-0067">ATP-binding</keyword>
<keyword evidence="15" id="KW-0406">Ion transport</keyword>
<organism evidence="22 23">
    <name type="scientific">Phytophthora kernoviae</name>
    <dbReference type="NCBI Taxonomy" id="325452"/>
    <lineage>
        <taxon>Eukaryota</taxon>
        <taxon>Sar</taxon>
        <taxon>Stramenopiles</taxon>
        <taxon>Oomycota</taxon>
        <taxon>Peronosporomycetes</taxon>
        <taxon>Peronosporales</taxon>
        <taxon>Peronosporaceae</taxon>
        <taxon>Phytophthora</taxon>
    </lineage>
</organism>
<dbReference type="InterPro" id="IPR017969">
    <property type="entry name" value="Heavy-metal-associated_CS"/>
</dbReference>
<dbReference type="AlphaFoldDB" id="A0A421EXL4"/>
<evidence type="ECO:0000256" key="11">
    <source>
        <dbReference type="ARBA" id="ARBA00022842"/>
    </source>
</evidence>
<dbReference type="Proteomes" id="UP000792063">
    <property type="component" value="Unassembled WGS sequence"/>
</dbReference>
<dbReference type="NCBIfam" id="TIGR01494">
    <property type="entry name" value="ATPase_P-type"/>
    <property type="match status" value="2"/>
</dbReference>
<keyword evidence="13 18" id="KW-1133">Transmembrane helix</keyword>
<comment type="similarity">
    <text evidence="2 18">Belongs to the cation transport ATPase (P-type) (TC 3.A.3) family. Type IB subfamily.</text>
</comment>
<dbReference type="EMBL" id="JPWV03000248">
    <property type="protein sequence ID" value="KAG2520236.1"/>
    <property type="molecule type" value="Genomic_DNA"/>
</dbReference>
<dbReference type="InterPro" id="IPR018303">
    <property type="entry name" value="ATPase_P-typ_P_site"/>
</dbReference>
<dbReference type="InterPro" id="IPR008250">
    <property type="entry name" value="ATPase_P-typ_transduc_dom_A_sf"/>
</dbReference>
<dbReference type="FunFam" id="2.70.150.10:FF:000002">
    <property type="entry name" value="Copper-transporting ATPase 1, putative"/>
    <property type="match status" value="1"/>
</dbReference>
<dbReference type="PRINTS" id="PR00119">
    <property type="entry name" value="CATATPASE"/>
</dbReference>
<evidence type="ECO:0000256" key="16">
    <source>
        <dbReference type="ARBA" id="ARBA00023136"/>
    </source>
</evidence>
<dbReference type="SUPFAM" id="SSF81665">
    <property type="entry name" value="Calcium ATPase, transmembrane domain M"/>
    <property type="match status" value="1"/>
</dbReference>
<dbReference type="InterPro" id="IPR023299">
    <property type="entry name" value="ATPase_P-typ_cyto_dom_N"/>
</dbReference>
<keyword evidence="6 18" id="KW-0479">Metal-binding</keyword>
<dbReference type="NCBIfam" id="TIGR01525">
    <property type="entry name" value="ATPase-IB_hvy"/>
    <property type="match status" value="1"/>
</dbReference>
<dbReference type="Pfam" id="PF00122">
    <property type="entry name" value="E1-E2_ATPase"/>
    <property type="match status" value="1"/>
</dbReference>
<dbReference type="Gene3D" id="2.70.150.10">
    <property type="entry name" value="Calcium-transporting ATPase, cytoplasmic transduction domain A"/>
    <property type="match status" value="1"/>
</dbReference>
<dbReference type="GO" id="GO:0012505">
    <property type="term" value="C:endomembrane system"/>
    <property type="evidence" value="ECO:0007669"/>
    <property type="project" value="UniProtKB-SubCell"/>
</dbReference>
<dbReference type="GO" id="GO:0005524">
    <property type="term" value="F:ATP binding"/>
    <property type="evidence" value="ECO:0007669"/>
    <property type="project" value="UniProtKB-UniRule"/>
</dbReference>
<evidence type="ECO:0000259" key="19">
    <source>
        <dbReference type="PROSITE" id="PS50846"/>
    </source>
</evidence>
<dbReference type="InterPro" id="IPR027256">
    <property type="entry name" value="P-typ_ATPase_IB"/>
</dbReference>
<evidence type="ECO:0000256" key="17">
    <source>
        <dbReference type="ARBA" id="ARBA00077729"/>
    </source>
</evidence>
<evidence type="ECO:0000256" key="3">
    <source>
        <dbReference type="ARBA" id="ARBA00012517"/>
    </source>
</evidence>
<keyword evidence="14" id="KW-0186">Copper</keyword>
<evidence type="ECO:0000313" key="23">
    <source>
        <dbReference type="Proteomes" id="UP000285883"/>
    </source>
</evidence>
<evidence type="ECO:0000256" key="2">
    <source>
        <dbReference type="ARBA" id="ARBA00006024"/>
    </source>
</evidence>
<dbReference type="SFLD" id="SFLDF00027">
    <property type="entry name" value="p-type_atpase"/>
    <property type="match status" value="1"/>
</dbReference>
<feature type="transmembrane region" description="Helical" evidence="18">
    <location>
        <begin position="244"/>
        <end position="261"/>
    </location>
</feature>
<keyword evidence="4" id="KW-0813">Transport</keyword>
<dbReference type="Proteomes" id="UP000785171">
    <property type="component" value="Unassembled WGS sequence"/>
</dbReference>
<dbReference type="Pfam" id="PF00702">
    <property type="entry name" value="Hydrolase"/>
    <property type="match status" value="1"/>
</dbReference>
<feature type="transmembrane region" description="Helical" evidence="18">
    <location>
        <begin position="761"/>
        <end position="782"/>
    </location>
</feature>
<dbReference type="PANTHER" id="PTHR43520">
    <property type="entry name" value="ATP7, ISOFORM B"/>
    <property type="match status" value="1"/>
</dbReference>
<comment type="subcellular location">
    <subcellularLocation>
        <location evidence="1">Endomembrane system</location>
        <topology evidence="1">Multi-pass membrane protein</topology>
    </subcellularLocation>
    <subcellularLocation>
        <location evidence="18">Membrane</location>
    </subcellularLocation>
</comment>
<dbReference type="Pfam" id="PF00403">
    <property type="entry name" value="HMA"/>
    <property type="match status" value="1"/>
</dbReference>
<dbReference type="PROSITE" id="PS00154">
    <property type="entry name" value="ATPASE_E1_E2"/>
    <property type="match status" value="1"/>
</dbReference>
<keyword evidence="16 18" id="KW-0472">Membrane</keyword>
<dbReference type="CDD" id="cd02094">
    <property type="entry name" value="P-type_ATPase_Cu-like"/>
    <property type="match status" value="1"/>
</dbReference>
<dbReference type="InterPro" id="IPR036163">
    <property type="entry name" value="HMA_dom_sf"/>
</dbReference>
<dbReference type="GO" id="GO:0016887">
    <property type="term" value="F:ATP hydrolysis activity"/>
    <property type="evidence" value="ECO:0007669"/>
    <property type="project" value="InterPro"/>
</dbReference>
<evidence type="ECO:0000256" key="12">
    <source>
        <dbReference type="ARBA" id="ARBA00022967"/>
    </source>
</evidence>
<keyword evidence="11" id="KW-0460">Magnesium</keyword>
<sequence>MSCAACVKAIEDYLGKVEGVIYCRVGLISQKAEIAFDRDLIQNEQQELVKMIQDAGYKATFSHVVEPVMGMSCAACVGKIETAVKKLPGVTKVLVNLPLNKAHVHLQQLSKTGPRDVMECINGLGYSAEIASENTDQNALSKSEVEKWRKLLTTAMIFSLPATLIHMVFMTPVFNSVSLKLLLLFLLATPVQFGVGRRFYVAAWKGLQHGAMGMDFLVVAGTTMSYTYSLVSMIGSALHENYQGHHFFESSAMLITFVTLGKYMESMAKGKTADALSELAKLQPKTALLIETNKRDREIPIELVQRGDLLRILPGANIPTDGVVKSGSSSTDESMLTGESMPVAKKAGDYVFGSTVNQQGTLVIESSCLGSDASALSQICALIEDAQLNKAPIQAYADWLASIFAPCVLGISLLTFTTWLMLLHADDFFLSVLFGISVVVIACPCALGLATPTAVMVGCGVGAKKGVLIKGGQALETARYIDTIVFDKTGTLTVGHPSVRDVVVADRTFTPRELLYYGASLECVSEHVLGKAIVITATEHEKLALQDPTDVHVVPGRGIEGVVAASDVTSLNTPAKVLVGNSEYCEEKGIEVSEKMLAHMHELEMEGKTVVVVCVEDKLIGVIALADAPRPEARTVVQHLKSMGLDVWLITGDNLRTASAIARQMGINHVKAVALPGEKASQIKALQSQVNPVTLKPRVVCMVGDGINDAPALAQSDIGMAIGAGTQIAKAEADMVLVKSTLSDVVVALDLARVVFSRIRLNFFFSIVYNFIGIPLAAGMFFPLIHRMMPPACAGLAMAFSSVSVVVSSLMLKQYKAPVLHAPKQKIHFEEDISVVDLKNLVRLKLNTSRQTYAPLTNLDEPRARNAPIQ</sequence>
<evidence type="ECO:0000256" key="15">
    <source>
        <dbReference type="ARBA" id="ARBA00023065"/>
    </source>
</evidence>
<evidence type="ECO:0000256" key="9">
    <source>
        <dbReference type="ARBA" id="ARBA00022796"/>
    </source>
</evidence>
<dbReference type="PROSITE" id="PS01047">
    <property type="entry name" value="HMA_1"/>
    <property type="match status" value="1"/>
</dbReference>
<feature type="transmembrane region" description="Helical" evidence="18">
    <location>
        <begin position="216"/>
        <end position="238"/>
    </location>
</feature>
<dbReference type="SUPFAM" id="SSF55008">
    <property type="entry name" value="HMA, heavy metal-associated domain"/>
    <property type="match status" value="2"/>
</dbReference>
<evidence type="ECO:0000313" key="20">
    <source>
        <dbReference type="EMBL" id="KAG2520236.1"/>
    </source>
</evidence>
<feature type="transmembrane region" description="Helical" evidence="18">
    <location>
        <begin position="399"/>
        <end position="422"/>
    </location>
</feature>
<evidence type="ECO:0000256" key="18">
    <source>
        <dbReference type="RuleBase" id="RU362081"/>
    </source>
</evidence>
<dbReference type="SFLD" id="SFLDG00002">
    <property type="entry name" value="C1.7:_P-type_atpase_like"/>
    <property type="match status" value="1"/>
</dbReference>
<dbReference type="SUPFAM" id="SSF56784">
    <property type="entry name" value="HAD-like"/>
    <property type="match status" value="1"/>
</dbReference>